<reference evidence="6" key="1">
    <citation type="journal article" date="2020" name="Int. J. Syst. Evol. Microbiol.">
        <title>Aquipluma nitroreducens gen. nov. sp. nov., a novel facultatively anaerobic bacterium isolated from a freshwater lake.</title>
        <authorList>
            <person name="Watanabe M."/>
            <person name="Kojima H."/>
            <person name="Fukui M."/>
        </authorList>
    </citation>
    <scope>NUCLEOTIDE SEQUENCE</scope>
    <source>
        <strain evidence="6">MeG22</strain>
    </source>
</reference>
<gene>
    <name evidence="6" type="ORF">AQPE_3337</name>
</gene>
<dbReference type="KEGG" id="anf:AQPE_3337"/>
<dbReference type="Proteomes" id="UP001193389">
    <property type="component" value="Chromosome"/>
</dbReference>
<evidence type="ECO:0000313" key="6">
    <source>
        <dbReference type="EMBL" id="BBE19162.1"/>
    </source>
</evidence>
<organism evidence="6 7">
    <name type="scientific">Aquipluma nitroreducens</name>
    <dbReference type="NCBI Taxonomy" id="2010828"/>
    <lineage>
        <taxon>Bacteria</taxon>
        <taxon>Pseudomonadati</taxon>
        <taxon>Bacteroidota</taxon>
        <taxon>Bacteroidia</taxon>
        <taxon>Marinilabiliales</taxon>
        <taxon>Prolixibacteraceae</taxon>
        <taxon>Aquipluma</taxon>
    </lineage>
</organism>
<dbReference type="InterPro" id="IPR003714">
    <property type="entry name" value="PhoH"/>
</dbReference>
<proteinExistence type="inferred from homology"/>
<evidence type="ECO:0000259" key="5">
    <source>
        <dbReference type="SMART" id="SM00670"/>
    </source>
</evidence>
<evidence type="ECO:0000256" key="1">
    <source>
        <dbReference type="ARBA" id="ARBA00010393"/>
    </source>
</evidence>
<dbReference type="InterPro" id="IPR029060">
    <property type="entry name" value="PIN-like_dom_sf"/>
</dbReference>
<dbReference type="InterPro" id="IPR051451">
    <property type="entry name" value="PhoH2-like"/>
</dbReference>
<accession>A0A5K7SC61</accession>
<evidence type="ECO:0000256" key="2">
    <source>
        <dbReference type="ARBA" id="ARBA00022741"/>
    </source>
</evidence>
<dbReference type="AlphaFoldDB" id="A0A5K7SC61"/>
<dbReference type="SUPFAM" id="SSF88723">
    <property type="entry name" value="PIN domain-like"/>
    <property type="match status" value="1"/>
</dbReference>
<dbReference type="InterPro" id="IPR027417">
    <property type="entry name" value="P-loop_NTPase"/>
</dbReference>
<dbReference type="CDD" id="cd09883">
    <property type="entry name" value="PIN_VapC_PhoHL-ATPase"/>
    <property type="match status" value="1"/>
</dbReference>
<evidence type="ECO:0000313" key="7">
    <source>
        <dbReference type="Proteomes" id="UP001193389"/>
    </source>
</evidence>
<dbReference type="InterPro" id="IPR002716">
    <property type="entry name" value="PIN_dom"/>
</dbReference>
<dbReference type="Gene3D" id="3.40.50.1010">
    <property type="entry name" value="5'-nuclease"/>
    <property type="match status" value="1"/>
</dbReference>
<comment type="similarity">
    <text evidence="4">In the N-terminal section; belongs to the PINc/VapC protein family.</text>
</comment>
<keyword evidence="3" id="KW-0067">ATP-binding</keyword>
<dbReference type="EMBL" id="AP018694">
    <property type="protein sequence ID" value="BBE19162.1"/>
    <property type="molecule type" value="Genomic_DNA"/>
</dbReference>
<protein>
    <submittedName>
        <fullName evidence="6">ATPase related to phosphate starvation-inducible protein PhoH</fullName>
    </submittedName>
</protein>
<name>A0A5K7SC61_9BACT</name>
<evidence type="ECO:0000256" key="4">
    <source>
        <dbReference type="ARBA" id="ARBA00046345"/>
    </source>
</evidence>
<dbReference type="Pfam" id="PF13638">
    <property type="entry name" value="PIN_4"/>
    <property type="match status" value="1"/>
</dbReference>
<feature type="domain" description="PIN" evidence="5">
    <location>
        <begin position="16"/>
        <end position="145"/>
    </location>
</feature>
<evidence type="ECO:0000256" key="3">
    <source>
        <dbReference type="ARBA" id="ARBA00022840"/>
    </source>
</evidence>
<dbReference type="FunFam" id="3.40.50.300:FF:000013">
    <property type="entry name" value="PhoH family ATPase"/>
    <property type="match status" value="1"/>
</dbReference>
<dbReference type="SMART" id="SM00670">
    <property type="entry name" value="PINc"/>
    <property type="match status" value="1"/>
</dbReference>
<dbReference type="PANTHER" id="PTHR30473:SF2">
    <property type="entry name" value="PIN DOMAIN-CONTAINING PROTEIN"/>
    <property type="match status" value="1"/>
</dbReference>
<dbReference type="SUPFAM" id="SSF52540">
    <property type="entry name" value="P-loop containing nucleoside triphosphate hydrolases"/>
    <property type="match status" value="1"/>
</dbReference>
<dbReference type="Gene3D" id="3.40.50.300">
    <property type="entry name" value="P-loop containing nucleotide triphosphate hydrolases"/>
    <property type="match status" value="1"/>
</dbReference>
<dbReference type="RefSeq" id="WP_318347434.1">
    <property type="nucleotide sequence ID" value="NZ_AP018694.1"/>
</dbReference>
<dbReference type="PANTHER" id="PTHR30473">
    <property type="entry name" value="PROTEIN PHOH"/>
    <property type="match status" value="1"/>
</dbReference>
<keyword evidence="7" id="KW-1185">Reference proteome</keyword>
<dbReference type="Pfam" id="PF02562">
    <property type="entry name" value="PhoH"/>
    <property type="match status" value="1"/>
</dbReference>
<dbReference type="GO" id="GO:0005524">
    <property type="term" value="F:ATP binding"/>
    <property type="evidence" value="ECO:0007669"/>
    <property type="project" value="UniProtKB-KW"/>
</dbReference>
<sequence length="451" mass="51247">METLKITEMAKKKQTKIFVLDTNVILHDHTSIYQFQDNDIVIPITVLEELDKFKRGNDPINFQAREFVRELDEIVGDQLFNGGIKLGPDKGKLIIETGKPIPEEMKHSFREDIPDHRILAIAMYVGQKFPDRPTILITKDINLRMKAKSLKIQSEDYYNDKVKDIQILNKSVTELENFNDTLIEKLYSDNSIPVEQMELAERPDVNEYFIMKSPKASVLGRYDGGLKKMVRVEKKTAYGIKPRNAEQTFSLDALFNPEIKLVALTGKAGTGKTLLALAAALEQHKSFGQILLARPIVALSNRDLGFLPGDAQEKISPYMQPLFDNLSVIKHNFNARSAEYQKIEELLKEESLVITPLAYIRGRSLSNSYFIIDEAQNLTPHEIKTIITRAGEGTKLIFTGDLQQIDSPYLDMKSNGLAYMTEKMRNHEIFAHVNLLKGERSYLAELASDLL</sequence>
<comment type="similarity">
    <text evidence="1">Belongs to the PhoH family.</text>
</comment>
<keyword evidence="2" id="KW-0547">Nucleotide-binding</keyword>
<dbReference type="GO" id="GO:0005829">
    <property type="term" value="C:cytosol"/>
    <property type="evidence" value="ECO:0007669"/>
    <property type="project" value="TreeGrafter"/>
</dbReference>